<feature type="domain" description="Reverse transcriptase" evidence="1">
    <location>
        <begin position="82"/>
        <end position="327"/>
    </location>
</feature>
<sequence length="459" mass="52288">MVVSNYFHELFQASGCVCDEVIDCVPSAVTDLVNSKLFQPIEDEEVRKAAFQMHPDKSLGPDWMTPAFFQKCWPIVGDEVVKTHMSNLRPIALSNVLFKIITKVMVNRMKPFMDSIIYENQSAFIPGRLISNNILVSFEVLHYLRTNRKGKNGFMALKLDMSKAYEQIEWDFLEAMLQKLGFVENWIQLIMKCVKSTRYCVTCGNNEVGPIIPTRGIRQGDPLSPYLFILCAEGFTTLLRKYEQRGWLHGCKVANGAPRVSHMLFADDSYLYCKATEDEARRIQEVLLKFELASGRKVNFPKSSIFFSTNTLSSMKDRINFILGMVTAVEVVTRDIEGLMSKFLWQSSSNSPKGIHWMSWKKLCKHKSKGGMGFRNLRSFNLALLGKQGWSLLTKPDTLVSAILKARYYPWGSFFTTDIGNNPNYVWRSVLEARQLVLKGVRWTVGDGTSISVLGEPWL</sequence>
<dbReference type="OMA" id="WQFLENG"/>
<accession>A0A803NHG8</accession>
<proteinExistence type="predicted"/>
<name>A0A803NHG8_CANSA</name>
<dbReference type="PROSITE" id="PS50878">
    <property type="entry name" value="RT_POL"/>
    <property type="match status" value="1"/>
</dbReference>
<dbReference type="Gramene" id="evm.model.01.1528">
    <property type="protein sequence ID" value="cds.evm.model.01.1528"/>
    <property type="gene ID" value="evm.TU.01.1528"/>
</dbReference>
<dbReference type="Proteomes" id="UP000596661">
    <property type="component" value="Chromosome 1"/>
</dbReference>
<organism evidence="2 3">
    <name type="scientific">Cannabis sativa</name>
    <name type="common">Hemp</name>
    <name type="synonym">Marijuana</name>
    <dbReference type="NCBI Taxonomy" id="3483"/>
    <lineage>
        <taxon>Eukaryota</taxon>
        <taxon>Viridiplantae</taxon>
        <taxon>Streptophyta</taxon>
        <taxon>Embryophyta</taxon>
        <taxon>Tracheophyta</taxon>
        <taxon>Spermatophyta</taxon>
        <taxon>Magnoliopsida</taxon>
        <taxon>eudicotyledons</taxon>
        <taxon>Gunneridae</taxon>
        <taxon>Pentapetalae</taxon>
        <taxon>rosids</taxon>
        <taxon>fabids</taxon>
        <taxon>Rosales</taxon>
        <taxon>Cannabaceae</taxon>
        <taxon>Cannabis</taxon>
    </lineage>
</organism>
<protein>
    <recommendedName>
        <fullName evidence="1">Reverse transcriptase domain-containing protein</fullName>
    </recommendedName>
</protein>
<dbReference type="AlphaFoldDB" id="A0A803NHG8"/>
<dbReference type="CDD" id="cd01650">
    <property type="entry name" value="RT_nLTR_like"/>
    <property type="match status" value="1"/>
</dbReference>
<keyword evidence="3" id="KW-1185">Reference proteome</keyword>
<dbReference type="PANTHER" id="PTHR46890:SF48">
    <property type="entry name" value="RNA-DIRECTED DNA POLYMERASE"/>
    <property type="match status" value="1"/>
</dbReference>
<evidence type="ECO:0000313" key="3">
    <source>
        <dbReference type="Proteomes" id="UP000596661"/>
    </source>
</evidence>
<dbReference type="PANTHER" id="PTHR46890">
    <property type="entry name" value="NON-LTR RETROLELEMENT REVERSE TRANSCRIPTASE-LIKE PROTEIN-RELATED"/>
    <property type="match status" value="1"/>
</dbReference>
<reference evidence="2" key="1">
    <citation type="submission" date="2018-11" db="EMBL/GenBank/DDBJ databases">
        <authorList>
            <person name="Grassa J C."/>
        </authorList>
    </citation>
    <scope>NUCLEOTIDE SEQUENCE [LARGE SCALE GENOMIC DNA]</scope>
</reference>
<reference evidence="2" key="2">
    <citation type="submission" date="2021-03" db="UniProtKB">
        <authorList>
            <consortium name="EnsemblPlants"/>
        </authorList>
    </citation>
    <scope>IDENTIFICATION</scope>
</reference>
<evidence type="ECO:0000313" key="2">
    <source>
        <dbReference type="EnsemblPlants" id="cds.evm.model.01.1528"/>
    </source>
</evidence>
<dbReference type="SUPFAM" id="SSF56672">
    <property type="entry name" value="DNA/RNA polymerases"/>
    <property type="match status" value="1"/>
</dbReference>
<dbReference type="EMBL" id="UZAU01000035">
    <property type="status" value="NOT_ANNOTATED_CDS"/>
    <property type="molecule type" value="Genomic_DNA"/>
</dbReference>
<dbReference type="EnsemblPlants" id="evm.model.01.1528">
    <property type="protein sequence ID" value="cds.evm.model.01.1528"/>
    <property type="gene ID" value="evm.TU.01.1528"/>
</dbReference>
<dbReference type="InterPro" id="IPR052343">
    <property type="entry name" value="Retrotransposon-Effector_Assoc"/>
</dbReference>
<dbReference type="Pfam" id="PF00078">
    <property type="entry name" value="RVT_1"/>
    <property type="match status" value="1"/>
</dbReference>
<dbReference type="InterPro" id="IPR043502">
    <property type="entry name" value="DNA/RNA_pol_sf"/>
</dbReference>
<dbReference type="InterPro" id="IPR000477">
    <property type="entry name" value="RT_dom"/>
</dbReference>
<evidence type="ECO:0000259" key="1">
    <source>
        <dbReference type="PROSITE" id="PS50878"/>
    </source>
</evidence>